<name>A0A2R4BIH6_THAAR</name>
<proteinExistence type="predicted"/>
<accession>A0A2R4BIH6</accession>
<dbReference type="KEGG" id="tak:Tharo_0166"/>
<evidence type="ECO:0000313" key="2">
    <source>
        <dbReference type="Proteomes" id="UP000241885"/>
    </source>
</evidence>
<dbReference type="InterPro" id="IPR014710">
    <property type="entry name" value="RmlC-like_jellyroll"/>
</dbReference>
<protein>
    <recommendedName>
        <fullName evidence="3">Cupin 2 conserved barrel domain-containing protein</fullName>
    </recommendedName>
</protein>
<dbReference type="SUPFAM" id="SSF51182">
    <property type="entry name" value="RmlC-like cupins"/>
    <property type="match status" value="1"/>
</dbReference>
<evidence type="ECO:0008006" key="3">
    <source>
        <dbReference type="Google" id="ProtNLM"/>
    </source>
</evidence>
<reference evidence="1 2" key="1">
    <citation type="submission" date="2018-03" db="EMBL/GenBank/DDBJ databases">
        <title>Complete genome sequence of Thauera aromatica, a model organism for studying aromatic compound degradation under denitrifying conditions.</title>
        <authorList>
            <person name="Lo H.-Y."/>
            <person name="Goris T."/>
            <person name="Boll M."/>
            <person name="Mueller J.A."/>
        </authorList>
    </citation>
    <scope>NUCLEOTIDE SEQUENCE [LARGE SCALE GENOMIC DNA]</scope>
    <source>
        <strain evidence="1 2">K172</strain>
    </source>
</reference>
<dbReference type="EMBL" id="CP028339">
    <property type="protein sequence ID" value="AVR87117.1"/>
    <property type="molecule type" value="Genomic_DNA"/>
</dbReference>
<gene>
    <name evidence="1" type="ORF">Tharo_0166</name>
</gene>
<keyword evidence="2" id="KW-1185">Reference proteome</keyword>
<dbReference type="AlphaFoldDB" id="A0A2R4BIH6"/>
<dbReference type="InterPro" id="IPR011051">
    <property type="entry name" value="RmlC_Cupin_sf"/>
</dbReference>
<organism evidence="1 2">
    <name type="scientific">Thauera aromatica K172</name>
    <dbReference type="NCBI Taxonomy" id="44139"/>
    <lineage>
        <taxon>Bacteria</taxon>
        <taxon>Pseudomonadati</taxon>
        <taxon>Pseudomonadota</taxon>
        <taxon>Betaproteobacteria</taxon>
        <taxon>Rhodocyclales</taxon>
        <taxon>Zoogloeaceae</taxon>
        <taxon>Thauera</taxon>
    </lineage>
</organism>
<evidence type="ECO:0000313" key="1">
    <source>
        <dbReference type="EMBL" id="AVR87117.1"/>
    </source>
</evidence>
<dbReference type="Gene3D" id="2.60.120.10">
    <property type="entry name" value="Jelly Rolls"/>
    <property type="match status" value="1"/>
</dbReference>
<dbReference type="Proteomes" id="UP000241885">
    <property type="component" value="Chromosome"/>
</dbReference>
<sequence length="55" mass="5730">MVLSGEIALHCKGETAVLGPMDSCCIGPGEIREVKNISNAVASILVVMPYPENAT</sequence>